<gene>
    <name evidence="1" type="ORF">PRUPE_6G243300</name>
</gene>
<dbReference type="HOGENOM" id="CLU_2296538_0_0_1"/>
<reference evidence="1 2" key="1">
    <citation type="journal article" date="2013" name="Nat. Genet.">
        <title>The high-quality draft genome of peach (Prunus persica) identifies unique patterns of genetic diversity, domestication and genome evolution.</title>
        <authorList>
            <consortium name="International Peach Genome Initiative"/>
            <person name="Verde I."/>
            <person name="Abbott A.G."/>
            <person name="Scalabrin S."/>
            <person name="Jung S."/>
            <person name="Shu S."/>
            <person name="Marroni F."/>
            <person name="Zhebentyayeva T."/>
            <person name="Dettori M.T."/>
            <person name="Grimwood J."/>
            <person name="Cattonaro F."/>
            <person name="Zuccolo A."/>
            <person name="Rossini L."/>
            <person name="Jenkins J."/>
            <person name="Vendramin E."/>
            <person name="Meisel L.A."/>
            <person name="Decroocq V."/>
            <person name="Sosinski B."/>
            <person name="Prochnik S."/>
            <person name="Mitros T."/>
            <person name="Policriti A."/>
            <person name="Cipriani G."/>
            <person name="Dondini L."/>
            <person name="Ficklin S."/>
            <person name="Goodstein D.M."/>
            <person name="Xuan P."/>
            <person name="Del Fabbro C."/>
            <person name="Aramini V."/>
            <person name="Copetti D."/>
            <person name="Gonzalez S."/>
            <person name="Horner D.S."/>
            <person name="Falchi R."/>
            <person name="Lucas S."/>
            <person name="Mica E."/>
            <person name="Maldonado J."/>
            <person name="Lazzari B."/>
            <person name="Bielenberg D."/>
            <person name="Pirona R."/>
            <person name="Miculan M."/>
            <person name="Barakat A."/>
            <person name="Testolin R."/>
            <person name="Stella A."/>
            <person name="Tartarini S."/>
            <person name="Tonutti P."/>
            <person name="Arus P."/>
            <person name="Orellana A."/>
            <person name="Wells C."/>
            <person name="Main D."/>
            <person name="Vizzotto G."/>
            <person name="Silva H."/>
            <person name="Salamini F."/>
            <person name="Schmutz J."/>
            <person name="Morgante M."/>
            <person name="Rokhsar D.S."/>
        </authorList>
    </citation>
    <scope>NUCLEOTIDE SEQUENCE [LARGE SCALE GENOMIC DNA]</scope>
    <source>
        <strain evidence="2">cv. Nemared</strain>
    </source>
</reference>
<accession>M5W4T4</accession>
<dbReference type="EMBL" id="CM007656">
    <property type="protein sequence ID" value="ONI03176.1"/>
    <property type="molecule type" value="Genomic_DNA"/>
</dbReference>
<proteinExistence type="predicted"/>
<organism evidence="1 2">
    <name type="scientific">Prunus persica</name>
    <name type="common">Peach</name>
    <name type="synonym">Amygdalus persica</name>
    <dbReference type="NCBI Taxonomy" id="3760"/>
    <lineage>
        <taxon>Eukaryota</taxon>
        <taxon>Viridiplantae</taxon>
        <taxon>Streptophyta</taxon>
        <taxon>Embryophyta</taxon>
        <taxon>Tracheophyta</taxon>
        <taxon>Spermatophyta</taxon>
        <taxon>Magnoliopsida</taxon>
        <taxon>eudicotyledons</taxon>
        <taxon>Gunneridae</taxon>
        <taxon>Pentapetalae</taxon>
        <taxon>rosids</taxon>
        <taxon>fabids</taxon>
        <taxon>Rosales</taxon>
        <taxon>Rosaceae</taxon>
        <taxon>Amygdaloideae</taxon>
        <taxon>Amygdaleae</taxon>
        <taxon>Prunus</taxon>
    </lineage>
</organism>
<dbReference type="Proteomes" id="UP000006882">
    <property type="component" value="Chromosome G6"/>
</dbReference>
<protein>
    <submittedName>
        <fullName evidence="1">Uncharacterized protein</fullName>
    </submittedName>
</protein>
<dbReference type="AlphaFoldDB" id="M5W4T4"/>
<keyword evidence="2" id="KW-1185">Reference proteome</keyword>
<dbReference type="Gramene" id="ONI03176">
    <property type="protein sequence ID" value="ONI03176"/>
    <property type="gene ID" value="PRUPE_6G243300"/>
</dbReference>
<name>M5W4T4_PRUPE</name>
<sequence length="101" mass="11746">MRGKLLTALQLKGMHGPWLVFVQLKDIQPICTSCLETGSLMYLSDCIIRLFGRFSFMEQFFIKNLIKQTSTLQDFEFFFSSHFLFLGIVKVSLLNLIIWMA</sequence>
<evidence type="ECO:0000313" key="2">
    <source>
        <dbReference type="Proteomes" id="UP000006882"/>
    </source>
</evidence>
<evidence type="ECO:0000313" key="1">
    <source>
        <dbReference type="EMBL" id="ONI03176.1"/>
    </source>
</evidence>